<dbReference type="InterPro" id="IPR027417">
    <property type="entry name" value="P-loop_NTPase"/>
</dbReference>
<dbReference type="GO" id="GO:0000730">
    <property type="term" value="P:DNA recombinase assembly"/>
    <property type="evidence" value="ECO:0007669"/>
    <property type="project" value="TreeGrafter"/>
</dbReference>
<dbReference type="PANTHER" id="PTHR22942:SF30">
    <property type="entry name" value="MEIOTIC RECOMBINATION PROTEIN DMC1_LIM15 HOMOLOG"/>
    <property type="match status" value="1"/>
</dbReference>
<dbReference type="GO" id="GO:0070192">
    <property type="term" value="P:chromosome organization involved in meiotic cell cycle"/>
    <property type="evidence" value="ECO:0007669"/>
    <property type="project" value="TreeGrafter"/>
</dbReference>
<feature type="domain" description="RecA family profile 1" evidence="5">
    <location>
        <begin position="93"/>
        <end position="253"/>
    </location>
</feature>
<evidence type="ECO:0000256" key="2">
    <source>
        <dbReference type="ARBA" id="ARBA00022840"/>
    </source>
</evidence>
<evidence type="ECO:0000259" key="6">
    <source>
        <dbReference type="PROSITE" id="PS50163"/>
    </source>
</evidence>
<reference evidence="7" key="1">
    <citation type="submission" date="2020-04" db="EMBL/GenBank/DDBJ databases">
        <title>Analysis of mating type loci in Filobasidium floriforme.</title>
        <authorList>
            <person name="Nowrousian M."/>
        </authorList>
    </citation>
    <scope>NUCLEOTIDE SEQUENCE</scope>
    <source>
        <strain evidence="7">CBS 6242</strain>
    </source>
</reference>
<dbReference type="AlphaFoldDB" id="A0A8K0NTL2"/>
<dbReference type="GO" id="GO:0000794">
    <property type="term" value="C:condensed nuclear chromosome"/>
    <property type="evidence" value="ECO:0007669"/>
    <property type="project" value="TreeGrafter"/>
</dbReference>
<evidence type="ECO:0000313" key="7">
    <source>
        <dbReference type="EMBL" id="KAG7553619.1"/>
    </source>
</evidence>
<dbReference type="InterPro" id="IPR010995">
    <property type="entry name" value="DNA_repair_Rad51/TF_NusA_a-hlx"/>
</dbReference>
<accession>A0A8K0NTL2</accession>
<dbReference type="PROSITE" id="PS50163">
    <property type="entry name" value="RECA_3"/>
    <property type="match status" value="1"/>
</dbReference>
<keyword evidence="1 4" id="KW-0547">Nucleotide-binding</keyword>
<dbReference type="FunFam" id="3.40.50.300:FF:002052">
    <property type="entry name" value="DNA repair protein RAD51 homolog"/>
    <property type="match status" value="1"/>
</dbReference>
<dbReference type="EMBL" id="JABELV010000051">
    <property type="protein sequence ID" value="KAG7553619.1"/>
    <property type="molecule type" value="Genomic_DNA"/>
</dbReference>
<comment type="caution">
    <text evidence="7">The sequence shown here is derived from an EMBL/GenBank/DDBJ whole genome shotgun (WGS) entry which is preliminary data.</text>
</comment>
<dbReference type="InterPro" id="IPR020588">
    <property type="entry name" value="RecA_ATP-bd"/>
</dbReference>
<keyword evidence="3" id="KW-0238">DNA-binding</keyword>
<dbReference type="GO" id="GO:0000150">
    <property type="term" value="F:DNA strand exchange activity"/>
    <property type="evidence" value="ECO:0007669"/>
    <property type="project" value="TreeGrafter"/>
</dbReference>
<protein>
    <submittedName>
        <fullName evidence="7">Uncharacterized protein</fullName>
    </submittedName>
</protein>
<dbReference type="GO" id="GO:0005524">
    <property type="term" value="F:ATP binding"/>
    <property type="evidence" value="ECO:0007669"/>
    <property type="project" value="UniProtKB-KW"/>
</dbReference>
<proteinExistence type="inferred from homology"/>
<name>A0A8K0NTL2_9TREE</name>
<dbReference type="GO" id="GO:0007131">
    <property type="term" value="P:reciprocal meiotic recombination"/>
    <property type="evidence" value="ECO:0007669"/>
    <property type="project" value="TreeGrafter"/>
</dbReference>
<dbReference type="InterPro" id="IPR016467">
    <property type="entry name" value="DNA_recomb/repair_RecA-like"/>
</dbReference>
<dbReference type="GO" id="GO:0003697">
    <property type="term" value="F:single-stranded DNA binding"/>
    <property type="evidence" value="ECO:0007669"/>
    <property type="project" value="TreeGrafter"/>
</dbReference>
<dbReference type="GO" id="GO:0003690">
    <property type="term" value="F:double-stranded DNA binding"/>
    <property type="evidence" value="ECO:0007669"/>
    <property type="project" value="TreeGrafter"/>
</dbReference>
<keyword evidence="8" id="KW-1185">Reference proteome</keyword>
<dbReference type="SUPFAM" id="SSF52540">
    <property type="entry name" value="P-loop containing nucleoside triphosphate hydrolases"/>
    <property type="match status" value="1"/>
</dbReference>
<gene>
    <name evidence="7" type="ORF">FFLO_02974</name>
</gene>
<dbReference type="NCBIfam" id="NF003301">
    <property type="entry name" value="PRK04301.1"/>
    <property type="match status" value="1"/>
</dbReference>
<keyword evidence="2 4" id="KW-0067">ATP-binding</keyword>
<dbReference type="GO" id="GO:0006312">
    <property type="term" value="P:mitotic recombination"/>
    <property type="evidence" value="ECO:0007669"/>
    <property type="project" value="TreeGrafter"/>
</dbReference>
<evidence type="ECO:0000259" key="5">
    <source>
        <dbReference type="PROSITE" id="PS50162"/>
    </source>
</evidence>
<dbReference type="InterPro" id="IPR013632">
    <property type="entry name" value="Rad51_C"/>
</dbReference>
<dbReference type="Gene3D" id="1.10.150.20">
    <property type="entry name" value="5' to 3' exonuclease, C-terminal subdomain"/>
    <property type="match status" value="1"/>
</dbReference>
<dbReference type="PANTHER" id="PTHR22942">
    <property type="entry name" value="RECA/RAD51/RADA DNA STRAND-PAIRING FAMILY MEMBER"/>
    <property type="match status" value="1"/>
</dbReference>
<dbReference type="InterPro" id="IPR020587">
    <property type="entry name" value="RecA_monomer-monomer_interface"/>
</dbReference>
<feature type="domain" description="RecA family profile 2" evidence="6">
    <location>
        <begin position="260"/>
        <end position="316"/>
    </location>
</feature>
<evidence type="ECO:0000313" key="8">
    <source>
        <dbReference type="Proteomes" id="UP000812966"/>
    </source>
</evidence>
<dbReference type="Proteomes" id="UP000812966">
    <property type="component" value="Unassembled WGS sequence"/>
</dbReference>
<dbReference type="Gene3D" id="3.40.50.300">
    <property type="entry name" value="P-loop containing nucleotide triphosphate hydrolases"/>
    <property type="match status" value="1"/>
</dbReference>
<dbReference type="PROSITE" id="PS50162">
    <property type="entry name" value="RECA_2"/>
    <property type="match status" value="1"/>
</dbReference>
<sequence>MLTDHDGGISQEAVSGFESVDELQSQGINVQDINKLKATGICTILSVSQTTRRNLLKIKGLSEAKVEKLKEAAAKMLPPTFATAAEIGLRRECCVMITTGSKTVDAMLGGGIQTGSLTEVFGEYRGTQLPLEMGGGGGKVAWIDTEGTFRPERLNAICDRFGVDTTAATGNVICGRAYSSEQQHDMLFELAQRFVEDRTFKLLVIDSVMNLFRSDFSGRGELSERQQKLNAFLSRLAKMAEEFNIAVLMTNQVQADPGATAIFAGPSAKPIGGHILAHASATRIQLRKGRGEERIAKLVDSPCQPDGESTYALRVG</sequence>
<organism evidence="7 8">
    <name type="scientific">Filobasidium floriforme</name>
    <dbReference type="NCBI Taxonomy" id="5210"/>
    <lineage>
        <taxon>Eukaryota</taxon>
        <taxon>Fungi</taxon>
        <taxon>Dikarya</taxon>
        <taxon>Basidiomycota</taxon>
        <taxon>Agaricomycotina</taxon>
        <taxon>Tremellomycetes</taxon>
        <taxon>Filobasidiales</taxon>
        <taxon>Filobasidiaceae</taxon>
        <taxon>Filobasidium</taxon>
    </lineage>
</organism>
<comment type="similarity">
    <text evidence="4">Belongs to the RecA family.</text>
</comment>
<dbReference type="Pfam" id="PF08423">
    <property type="entry name" value="Rad51"/>
    <property type="match status" value="1"/>
</dbReference>
<evidence type="ECO:0000256" key="3">
    <source>
        <dbReference type="ARBA" id="ARBA00023125"/>
    </source>
</evidence>
<evidence type="ECO:0000256" key="1">
    <source>
        <dbReference type="ARBA" id="ARBA00022741"/>
    </source>
</evidence>
<evidence type="ECO:0000256" key="4">
    <source>
        <dbReference type="RuleBase" id="RU003422"/>
    </source>
</evidence>
<dbReference type="GO" id="GO:0042148">
    <property type="term" value="P:DNA strand invasion"/>
    <property type="evidence" value="ECO:0007669"/>
    <property type="project" value="TreeGrafter"/>
</dbReference>
<dbReference type="PIRSF" id="PIRSF005856">
    <property type="entry name" value="Rad51"/>
    <property type="match status" value="1"/>
</dbReference>
<dbReference type="GO" id="GO:0140664">
    <property type="term" value="F:ATP-dependent DNA damage sensor activity"/>
    <property type="evidence" value="ECO:0007669"/>
    <property type="project" value="InterPro"/>
</dbReference>
<dbReference type="SUPFAM" id="SSF47794">
    <property type="entry name" value="Rad51 N-terminal domain-like"/>
    <property type="match status" value="1"/>
</dbReference>